<organism evidence="6 7">
    <name type="scientific">Desulfobacula toluolica (strain DSM 7467 / Tol2)</name>
    <dbReference type="NCBI Taxonomy" id="651182"/>
    <lineage>
        <taxon>Bacteria</taxon>
        <taxon>Pseudomonadati</taxon>
        <taxon>Thermodesulfobacteriota</taxon>
        <taxon>Desulfobacteria</taxon>
        <taxon>Desulfobacterales</taxon>
        <taxon>Desulfobacteraceae</taxon>
        <taxon>Desulfobacula</taxon>
    </lineage>
</organism>
<proteinExistence type="inferred from homology"/>
<dbReference type="HOGENOM" id="CLU_000604_1_22_7"/>
<dbReference type="PATRIC" id="fig|651182.5.peg.867"/>
<dbReference type="Pfam" id="PF00005">
    <property type="entry name" value="ABC_tran"/>
    <property type="match status" value="1"/>
</dbReference>
<feature type="domain" description="ABC transporter" evidence="5">
    <location>
        <begin position="4"/>
        <end position="228"/>
    </location>
</feature>
<dbReference type="GO" id="GO:0005886">
    <property type="term" value="C:plasma membrane"/>
    <property type="evidence" value="ECO:0007669"/>
    <property type="project" value="TreeGrafter"/>
</dbReference>
<dbReference type="FunFam" id="3.40.50.300:FF:000032">
    <property type="entry name" value="Export ABC transporter ATP-binding protein"/>
    <property type="match status" value="1"/>
</dbReference>
<dbReference type="InterPro" id="IPR015854">
    <property type="entry name" value="ABC_transpr_LolD-like"/>
</dbReference>
<dbReference type="SUPFAM" id="SSF52540">
    <property type="entry name" value="P-loop containing nucleoside triphosphate hydrolases"/>
    <property type="match status" value="1"/>
</dbReference>
<dbReference type="PANTHER" id="PTHR24220">
    <property type="entry name" value="IMPORT ATP-BINDING PROTEIN"/>
    <property type="match status" value="1"/>
</dbReference>
<dbReference type="RefSeq" id="WP_014956242.1">
    <property type="nucleotide sequence ID" value="NC_018645.1"/>
</dbReference>
<evidence type="ECO:0000256" key="3">
    <source>
        <dbReference type="ARBA" id="ARBA00022840"/>
    </source>
</evidence>
<reference evidence="6 7" key="1">
    <citation type="journal article" date="2013" name="Environ. Microbiol.">
        <title>Complete genome, catabolic sub-proteomes and key-metabolites of Desulfobacula toluolica Tol2, a marine, aromatic compound-degrading, sulfate-reducing bacterium.</title>
        <authorList>
            <person name="Wohlbrand L."/>
            <person name="Jacob J.H."/>
            <person name="Kube M."/>
            <person name="Mussmann M."/>
            <person name="Jarling R."/>
            <person name="Beck A."/>
            <person name="Amann R."/>
            <person name="Wilkes H."/>
            <person name="Reinhardt R."/>
            <person name="Rabus R."/>
        </authorList>
    </citation>
    <scope>NUCLEOTIDE SEQUENCE [LARGE SCALE GENOMIC DNA]</scope>
    <source>
        <strain evidence="7">DSM 7467 / Tol2</strain>
    </source>
</reference>
<keyword evidence="3 6" id="KW-0067">ATP-binding</keyword>
<keyword evidence="2" id="KW-0547">Nucleotide-binding</keyword>
<dbReference type="GO" id="GO:0005524">
    <property type="term" value="F:ATP binding"/>
    <property type="evidence" value="ECO:0007669"/>
    <property type="project" value="UniProtKB-KW"/>
</dbReference>
<dbReference type="EMBL" id="FO203503">
    <property type="protein sequence ID" value="CCK78890.1"/>
    <property type="molecule type" value="Genomic_DNA"/>
</dbReference>
<evidence type="ECO:0000256" key="4">
    <source>
        <dbReference type="ARBA" id="ARBA00038388"/>
    </source>
</evidence>
<keyword evidence="1" id="KW-0813">Transport</keyword>
<dbReference type="InterPro" id="IPR027417">
    <property type="entry name" value="P-loop_NTPase"/>
</dbReference>
<evidence type="ECO:0000259" key="5">
    <source>
        <dbReference type="PROSITE" id="PS50893"/>
    </source>
</evidence>
<evidence type="ECO:0000313" key="7">
    <source>
        <dbReference type="Proteomes" id="UP000007347"/>
    </source>
</evidence>
<dbReference type="CDD" id="cd03255">
    <property type="entry name" value="ABC_MJ0796_LolCDE_FtsE"/>
    <property type="match status" value="1"/>
</dbReference>
<dbReference type="PROSITE" id="PS50893">
    <property type="entry name" value="ABC_TRANSPORTER_2"/>
    <property type="match status" value="1"/>
</dbReference>
<sequence length="228" mass="24964">MAIVEAKNIKKTYKQGKVKVEALRGVDLTVDKGEFFALAGPSGSGKTTLLNIIGGLDMPDSGIVIVDNNTFKDMNQADLATLRLHKIGFVFQAYNLIPVLSAIENVEYVMLLQGVPRTKRRNRAKAILDDVGLGGKYDRRPAELSGGQQQRVAVARAIVSGPAIVLADEPTANLDSKTGEGLLLMMKQMNLEKKVTFIFSTHDSMVMEYAERLVTIKDGRIVNDENRS</sequence>
<dbReference type="InterPro" id="IPR017871">
    <property type="entry name" value="ABC_transporter-like_CS"/>
</dbReference>
<dbReference type="KEGG" id="dto:TOL2_C07220"/>
<dbReference type="Proteomes" id="UP000007347">
    <property type="component" value="Chromosome"/>
</dbReference>
<dbReference type="GO" id="GO:0022857">
    <property type="term" value="F:transmembrane transporter activity"/>
    <property type="evidence" value="ECO:0007669"/>
    <property type="project" value="TreeGrafter"/>
</dbReference>
<dbReference type="AlphaFoldDB" id="K0NDM0"/>
<gene>
    <name evidence="6" type="ordered locus">TOL2_C07220</name>
</gene>
<keyword evidence="7" id="KW-1185">Reference proteome</keyword>
<dbReference type="Gene3D" id="3.40.50.300">
    <property type="entry name" value="P-loop containing nucleotide triphosphate hydrolases"/>
    <property type="match status" value="1"/>
</dbReference>
<evidence type="ECO:0000313" key="6">
    <source>
        <dbReference type="EMBL" id="CCK78890.1"/>
    </source>
</evidence>
<dbReference type="OrthoDB" id="9809450at2"/>
<dbReference type="STRING" id="651182.TOL2_C07220"/>
<protein>
    <submittedName>
        <fullName evidence="6">Uncharacterized ABC transporter, ATP-binding protein</fullName>
    </submittedName>
</protein>
<dbReference type="InterPro" id="IPR003593">
    <property type="entry name" value="AAA+_ATPase"/>
</dbReference>
<dbReference type="SMART" id="SM00382">
    <property type="entry name" value="AAA"/>
    <property type="match status" value="1"/>
</dbReference>
<dbReference type="PROSITE" id="PS00211">
    <property type="entry name" value="ABC_TRANSPORTER_1"/>
    <property type="match status" value="1"/>
</dbReference>
<dbReference type="GO" id="GO:0016887">
    <property type="term" value="F:ATP hydrolysis activity"/>
    <property type="evidence" value="ECO:0007669"/>
    <property type="project" value="InterPro"/>
</dbReference>
<dbReference type="GO" id="GO:0098796">
    <property type="term" value="C:membrane protein complex"/>
    <property type="evidence" value="ECO:0007669"/>
    <property type="project" value="UniProtKB-ARBA"/>
</dbReference>
<dbReference type="InterPro" id="IPR017911">
    <property type="entry name" value="MacB-like_ATP-bd"/>
</dbReference>
<evidence type="ECO:0000256" key="1">
    <source>
        <dbReference type="ARBA" id="ARBA00022448"/>
    </source>
</evidence>
<accession>K0NDM0</accession>
<name>K0NDM0_DESTT</name>
<dbReference type="InterPro" id="IPR003439">
    <property type="entry name" value="ABC_transporter-like_ATP-bd"/>
</dbReference>
<comment type="similarity">
    <text evidence="4">Belongs to the ABC transporter superfamily. Macrolide exporter (TC 3.A.1.122) family.</text>
</comment>
<evidence type="ECO:0000256" key="2">
    <source>
        <dbReference type="ARBA" id="ARBA00022741"/>
    </source>
</evidence>